<evidence type="ECO:0000256" key="4">
    <source>
        <dbReference type="ARBA" id="ARBA00022692"/>
    </source>
</evidence>
<feature type="compositionally biased region" description="Polar residues" evidence="7">
    <location>
        <begin position="755"/>
        <end position="764"/>
    </location>
</feature>
<sequence length="859" mass="91281">MSSQPWLSSRDVDTSKLGTLKGVFVPTLQNILGIILFVRVPFIVGHAGVGQALAIVWLASATTVLTSVSMSAVATNGVPRGGGCYSIVKSSLGAPFGGVTGILLFLSNTFGVAMYVLGAVEVLGRRSAFEDVDERVLGLSILAGLGLVVFVGISYIARFAIVFLSGVFLSIASIWLGVIFRGATDADRAAAGVSGFSAGNLRHNWGPGYQDGWDFGTCLAVFYPAVTDPLAGSNLSGDLRDPQAAIPKGTLAAVALTLVVFTLQVVVVAGASGERRPLRSDDGGAFVVALAWPFSEIVEVGILVSTLGAGLQSLAGAPRLLAAIGKDRLLPALAIFGTTGAGEPRLALLVCVVLSGCCVMLGKLDAVAPFITLWFLTCYAIINGTCALQAYDMSPSFRPTFKYYDWRASLLGVLLCACIMFSIQPLEACAALALAAALYKYIETLPSSSAEQLRCTPLGEEEDEKDPPPTPLLRGAAGGGSPLDSPASPPTDWRAGRRFKQVRNAILSLESGDLEFKYWRPFVLFLCKIDARDGAYVPQKGMINLVAQLMRKGRGLALVNGVLVDDLTERTAATADRATRRLQETLRDYGVEGFADIIVAPSLVAGQRMLLQTAGLGAFRPNALMLGWPDDNDPDAFYSILDDAKAIGKTTFICKACHDFPTEPVSDSGRIDIWWIYQLFPANGLLLLLPFLLRKSKVWKNSTLRLLVVSDDLGEDDPDINAALRLMLQAGGVKAECKILNVEIKDAPRYARRATMSSTSSKSTDAGPRKPPPPSNGGAAAASSGLPQVTSATWDSPSKLTTLVADYSKTADLVVIPLPDRIAGQSATDWINAVDTLIEPLARVILVRESGQEKVQFFQ</sequence>
<dbReference type="EMBL" id="JAQMWT010000024">
    <property type="protein sequence ID" value="KAJ8613651.1"/>
    <property type="molecule type" value="Genomic_DNA"/>
</dbReference>
<accession>A0AAD7UQ16</accession>
<dbReference type="PANTHER" id="PTHR11827">
    <property type="entry name" value="SOLUTE CARRIER FAMILY 12, CATION COTRANSPORTERS"/>
    <property type="match status" value="1"/>
</dbReference>
<dbReference type="GO" id="GO:0015379">
    <property type="term" value="F:potassium:chloride symporter activity"/>
    <property type="evidence" value="ECO:0007669"/>
    <property type="project" value="TreeGrafter"/>
</dbReference>
<dbReference type="FunFam" id="1.20.1740.10:FF:000013">
    <property type="entry name" value="Solute carrier family 12 member"/>
    <property type="match status" value="1"/>
</dbReference>
<feature type="transmembrane region" description="Helical" evidence="8">
    <location>
        <begin position="136"/>
        <end position="153"/>
    </location>
</feature>
<feature type="domain" description="Amino acid permease/ SLC12A" evidence="9">
    <location>
        <begin position="22"/>
        <end position="443"/>
    </location>
</feature>
<evidence type="ECO:0000313" key="12">
    <source>
        <dbReference type="Proteomes" id="UP001230188"/>
    </source>
</evidence>
<evidence type="ECO:0000313" key="11">
    <source>
        <dbReference type="EMBL" id="KAJ8613651.1"/>
    </source>
</evidence>
<feature type="region of interest" description="Disordered" evidence="7">
    <location>
        <begin position="457"/>
        <end position="494"/>
    </location>
</feature>
<evidence type="ECO:0000256" key="8">
    <source>
        <dbReference type="SAM" id="Phobius"/>
    </source>
</evidence>
<evidence type="ECO:0000256" key="2">
    <source>
        <dbReference type="ARBA" id="ARBA00010593"/>
    </source>
</evidence>
<protein>
    <submittedName>
        <fullName evidence="11">Uncharacterized protein</fullName>
    </submittedName>
</protein>
<evidence type="ECO:0000256" key="5">
    <source>
        <dbReference type="ARBA" id="ARBA00022989"/>
    </source>
</evidence>
<gene>
    <name evidence="11" type="ORF">CTAYLR_003136</name>
</gene>
<feature type="transmembrane region" description="Helical" evidence="8">
    <location>
        <begin position="250"/>
        <end position="271"/>
    </location>
</feature>
<organism evidence="11 12">
    <name type="scientific">Chrysophaeum taylorii</name>
    <dbReference type="NCBI Taxonomy" id="2483200"/>
    <lineage>
        <taxon>Eukaryota</taxon>
        <taxon>Sar</taxon>
        <taxon>Stramenopiles</taxon>
        <taxon>Ochrophyta</taxon>
        <taxon>Pelagophyceae</taxon>
        <taxon>Pelagomonadales</taxon>
        <taxon>Pelagomonadaceae</taxon>
        <taxon>Chrysophaeum</taxon>
    </lineage>
</organism>
<feature type="transmembrane region" description="Helical" evidence="8">
    <location>
        <begin position="20"/>
        <end position="40"/>
    </location>
</feature>
<dbReference type="Pfam" id="PF03522">
    <property type="entry name" value="SLC12"/>
    <property type="match status" value="2"/>
</dbReference>
<keyword evidence="3" id="KW-0813">Transport</keyword>
<feature type="region of interest" description="Disordered" evidence="7">
    <location>
        <begin position="751"/>
        <end position="793"/>
    </location>
</feature>
<evidence type="ECO:0000256" key="3">
    <source>
        <dbReference type="ARBA" id="ARBA00022448"/>
    </source>
</evidence>
<comment type="subcellular location">
    <subcellularLocation>
        <location evidence="1">Membrane</location>
        <topology evidence="1">Multi-pass membrane protein</topology>
    </subcellularLocation>
</comment>
<comment type="caution">
    <text evidence="11">The sequence shown here is derived from an EMBL/GenBank/DDBJ whole genome shotgun (WGS) entry which is preliminary data.</text>
</comment>
<dbReference type="AlphaFoldDB" id="A0AAD7UQ16"/>
<dbReference type="GO" id="GO:1990573">
    <property type="term" value="P:potassium ion import across plasma membrane"/>
    <property type="evidence" value="ECO:0007669"/>
    <property type="project" value="TreeGrafter"/>
</dbReference>
<comment type="similarity">
    <text evidence="2">Belongs to the SLC12A transporter family.</text>
</comment>
<keyword evidence="6 8" id="KW-0472">Membrane</keyword>
<feature type="transmembrane region" description="Helical" evidence="8">
    <location>
        <begin position="411"/>
        <end position="439"/>
    </location>
</feature>
<feature type="domain" description="SLC12A transporter C-terminal" evidence="10">
    <location>
        <begin position="667"/>
        <end position="854"/>
    </location>
</feature>
<feature type="transmembrane region" description="Helical" evidence="8">
    <location>
        <begin position="94"/>
        <end position="124"/>
    </location>
</feature>
<keyword evidence="4 8" id="KW-0812">Transmembrane</keyword>
<reference evidence="11" key="1">
    <citation type="submission" date="2023-01" db="EMBL/GenBank/DDBJ databases">
        <title>Metagenome sequencing of chrysophaentin producing Chrysophaeum taylorii.</title>
        <authorList>
            <person name="Davison J."/>
            <person name="Bewley C."/>
        </authorList>
    </citation>
    <scope>NUCLEOTIDE SEQUENCE</scope>
    <source>
        <strain evidence="11">NIES-1699</strain>
    </source>
</reference>
<dbReference type="GO" id="GO:0005886">
    <property type="term" value="C:plasma membrane"/>
    <property type="evidence" value="ECO:0007669"/>
    <property type="project" value="TreeGrafter"/>
</dbReference>
<dbReference type="InterPro" id="IPR018491">
    <property type="entry name" value="SLC12_C"/>
</dbReference>
<feature type="transmembrane region" description="Helical" evidence="8">
    <location>
        <begin position="370"/>
        <end position="391"/>
    </location>
</feature>
<feature type="transmembrane region" description="Helical" evidence="8">
    <location>
        <begin position="159"/>
        <end position="180"/>
    </location>
</feature>
<proteinExistence type="inferred from homology"/>
<dbReference type="GO" id="GO:0006884">
    <property type="term" value="P:cell volume homeostasis"/>
    <property type="evidence" value="ECO:0007669"/>
    <property type="project" value="TreeGrafter"/>
</dbReference>
<dbReference type="InterPro" id="IPR004841">
    <property type="entry name" value="AA-permease/SLC12A_dom"/>
</dbReference>
<evidence type="ECO:0000256" key="6">
    <source>
        <dbReference type="ARBA" id="ARBA00023136"/>
    </source>
</evidence>
<dbReference type="Proteomes" id="UP001230188">
    <property type="component" value="Unassembled WGS sequence"/>
</dbReference>
<dbReference type="InterPro" id="IPR004842">
    <property type="entry name" value="SLC12A_fam"/>
</dbReference>
<name>A0AAD7UQ16_9STRA</name>
<keyword evidence="5 8" id="KW-1133">Transmembrane helix</keyword>
<dbReference type="GO" id="GO:0055075">
    <property type="term" value="P:potassium ion homeostasis"/>
    <property type="evidence" value="ECO:0007669"/>
    <property type="project" value="TreeGrafter"/>
</dbReference>
<evidence type="ECO:0000259" key="10">
    <source>
        <dbReference type="Pfam" id="PF03522"/>
    </source>
</evidence>
<feature type="domain" description="SLC12A transporter C-terminal" evidence="10">
    <location>
        <begin position="547"/>
        <end position="631"/>
    </location>
</feature>
<evidence type="ECO:0000256" key="7">
    <source>
        <dbReference type="SAM" id="MobiDB-lite"/>
    </source>
</evidence>
<feature type="transmembrane region" description="Helical" evidence="8">
    <location>
        <begin position="283"/>
        <end position="304"/>
    </location>
</feature>
<dbReference type="PANTHER" id="PTHR11827:SF73">
    <property type="entry name" value="KAZACHOC, ISOFORM G"/>
    <property type="match status" value="1"/>
</dbReference>
<keyword evidence="12" id="KW-1185">Reference proteome</keyword>
<dbReference type="Pfam" id="PF00324">
    <property type="entry name" value="AA_permease"/>
    <property type="match status" value="1"/>
</dbReference>
<evidence type="ECO:0000259" key="9">
    <source>
        <dbReference type="Pfam" id="PF00324"/>
    </source>
</evidence>
<evidence type="ECO:0000256" key="1">
    <source>
        <dbReference type="ARBA" id="ARBA00004141"/>
    </source>
</evidence>
<dbReference type="Gene3D" id="1.20.1740.10">
    <property type="entry name" value="Amino acid/polyamine transporter I"/>
    <property type="match status" value="1"/>
</dbReference>
<feature type="transmembrane region" description="Helical" evidence="8">
    <location>
        <begin position="52"/>
        <end position="74"/>
    </location>
</feature>
<dbReference type="GO" id="GO:0055064">
    <property type="term" value="P:chloride ion homeostasis"/>
    <property type="evidence" value="ECO:0007669"/>
    <property type="project" value="TreeGrafter"/>
</dbReference>
<feature type="compositionally biased region" description="Low complexity" evidence="7">
    <location>
        <begin position="776"/>
        <end position="785"/>
    </location>
</feature>